<comment type="catalytic activity">
    <reaction evidence="3">
        <text>2 GTP = 3',3'-c-di-GMP + 2 diphosphate</text>
        <dbReference type="Rhea" id="RHEA:24898"/>
        <dbReference type="ChEBI" id="CHEBI:33019"/>
        <dbReference type="ChEBI" id="CHEBI:37565"/>
        <dbReference type="ChEBI" id="CHEBI:58805"/>
        <dbReference type="EC" id="2.7.7.65"/>
    </reaction>
</comment>
<keyword evidence="6" id="KW-0808">Transferase</keyword>
<dbReference type="FunFam" id="3.30.70.270:FF:000001">
    <property type="entry name" value="Diguanylate cyclase domain protein"/>
    <property type="match status" value="1"/>
</dbReference>
<evidence type="ECO:0000313" key="6">
    <source>
        <dbReference type="EMBL" id="ARM84411.1"/>
    </source>
</evidence>
<evidence type="ECO:0000313" key="7">
    <source>
        <dbReference type="Proteomes" id="UP000193100"/>
    </source>
</evidence>
<evidence type="ECO:0000259" key="5">
    <source>
        <dbReference type="PROSITE" id="PS50887"/>
    </source>
</evidence>
<dbReference type="InterPro" id="IPR029787">
    <property type="entry name" value="Nucleotide_cyclase"/>
</dbReference>
<protein>
    <recommendedName>
        <fullName evidence="2">diguanylate cyclase</fullName>
        <ecNumber evidence="2">2.7.7.65</ecNumber>
    </recommendedName>
</protein>
<dbReference type="Pfam" id="PF00990">
    <property type="entry name" value="GGDEF"/>
    <property type="match status" value="1"/>
</dbReference>
<dbReference type="AlphaFoldDB" id="A0A1W6KAI3"/>
<dbReference type="RefSeq" id="WP_085680826.1">
    <property type="nucleotide sequence ID" value="NZ_CP020931.1"/>
</dbReference>
<feature type="region of interest" description="Disordered" evidence="4">
    <location>
        <begin position="1"/>
        <end position="22"/>
    </location>
</feature>
<organism evidence="6 7">
    <name type="scientific">Marinobacter salarius</name>
    <dbReference type="NCBI Taxonomy" id="1420917"/>
    <lineage>
        <taxon>Bacteria</taxon>
        <taxon>Pseudomonadati</taxon>
        <taxon>Pseudomonadota</taxon>
        <taxon>Gammaproteobacteria</taxon>
        <taxon>Pseudomonadales</taxon>
        <taxon>Marinobacteraceae</taxon>
        <taxon>Marinobacter</taxon>
    </lineage>
</organism>
<dbReference type="GeneID" id="77256285"/>
<dbReference type="InterPro" id="IPR050469">
    <property type="entry name" value="Diguanylate_Cyclase"/>
</dbReference>
<evidence type="ECO:0000256" key="1">
    <source>
        <dbReference type="ARBA" id="ARBA00001946"/>
    </source>
</evidence>
<feature type="compositionally biased region" description="Polar residues" evidence="4">
    <location>
        <begin position="1"/>
        <end position="13"/>
    </location>
</feature>
<gene>
    <name evidence="6" type="primary">vdcA</name>
    <name evidence="6" type="ORF">MARSALSMR5_02341</name>
</gene>
<dbReference type="GO" id="GO:0052621">
    <property type="term" value="F:diguanylate cyclase activity"/>
    <property type="evidence" value="ECO:0007669"/>
    <property type="project" value="UniProtKB-EC"/>
</dbReference>
<dbReference type="InterPro" id="IPR043128">
    <property type="entry name" value="Rev_trsase/Diguanyl_cyclase"/>
</dbReference>
<evidence type="ECO:0000256" key="2">
    <source>
        <dbReference type="ARBA" id="ARBA00012528"/>
    </source>
</evidence>
<dbReference type="InterPro" id="IPR000160">
    <property type="entry name" value="GGDEF_dom"/>
</dbReference>
<dbReference type="PANTHER" id="PTHR45138">
    <property type="entry name" value="REGULATORY COMPONENTS OF SENSORY TRANSDUCTION SYSTEM"/>
    <property type="match status" value="1"/>
</dbReference>
<accession>A0A1W6KAI3</accession>
<feature type="domain" description="GGDEF" evidence="5">
    <location>
        <begin position="174"/>
        <end position="306"/>
    </location>
</feature>
<dbReference type="EC" id="2.7.7.65" evidence="2"/>
<dbReference type="SMART" id="SM00267">
    <property type="entry name" value="GGDEF"/>
    <property type="match status" value="1"/>
</dbReference>
<dbReference type="GO" id="GO:0005886">
    <property type="term" value="C:plasma membrane"/>
    <property type="evidence" value="ECO:0007669"/>
    <property type="project" value="TreeGrafter"/>
</dbReference>
<proteinExistence type="predicted"/>
<dbReference type="PANTHER" id="PTHR45138:SF9">
    <property type="entry name" value="DIGUANYLATE CYCLASE DGCM-RELATED"/>
    <property type="match status" value="1"/>
</dbReference>
<evidence type="ECO:0000256" key="4">
    <source>
        <dbReference type="SAM" id="MobiDB-lite"/>
    </source>
</evidence>
<comment type="cofactor">
    <cofactor evidence="1">
        <name>Mg(2+)</name>
        <dbReference type="ChEBI" id="CHEBI:18420"/>
    </cofactor>
</comment>
<dbReference type="CDD" id="cd01949">
    <property type="entry name" value="GGDEF"/>
    <property type="match status" value="1"/>
</dbReference>
<dbReference type="GO" id="GO:1902201">
    <property type="term" value="P:negative regulation of bacterial-type flagellum-dependent cell motility"/>
    <property type="evidence" value="ECO:0007669"/>
    <property type="project" value="TreeGrafter"/>
</dbReference>
<dbReference type="EMBL" id="CP020931">
    <property type="protein sequence ID" value="ARM84411.1"/>
    <property type="molecule type" value="Genomic_DNA"/>
</dbReference>
<dbReference type="GO" id="GO:0043709">
    <property type="term" value="P:cell adhesion involved in single-species biofilm formation"/>
    <property type="evidence" value="ECO:0007669"/>
    <property type="project" value="TreeGrafter"/>
</dbReference>
<keyword evidence="6" id="KW-0548">Nucleotidyltransferase</keyword>
<name>A0A1W6KAI3_9GAMM</name>
<dbReference type="Gene3D" id="3.30.70.270">
    <property type="match status" value="1"/>
</dbReference>
<dbReference type="NCBIfam" id="TIGR00254">
    <property type="entry name" value="GGDEF"/>
    <property type="match status" value="1"/>
</dbReference>
<sequence>MKQIPSINKSGPQPQKLAALRQAHRDWNESPDVLTRLTRRLSTTLSLETQLAILAEEIASVVPYDCLTYRHTIASREFVYVTGKGGPHSCDYRLNLEGGFYGTLSLSRRQKFTEQELEGIELMLAATICPIRNACQFIAIEQASLTDCLTGVPNKRAMDEALSRASCLGDRHGEQYSLILCDLDHFKQVNDQYGHVVGDHMLKLAAAELEKAVRNSDSVYRFGGEEFAILLAHTDEANARDVGDRIREFINTIVVNCGDTNVTVTASCGVAMRLADETADQWLARADEALYRAKAHGRNCTRVFAAISN</sequence>
<evidence type="ECO:0000256" key="3">
    <source>
        <dbReference type="ARBA" id="ARBA00034247"/>
    </source>
</evidence>
<reference evidence="6 7" key="1">
    <citation type="submission" date="2017-04" db="EMBL/GenBank/DDBJ databases">
        <title>Genome Sequence of Marinobacter salarius strain SMR5 Isolated from a culture of the Diatom Skeletonema marinoi.</title>
        <authorList>
            <person name="Topel M."/>
            <person name="Pinder M.I.M."/>
            <person name="Johansson O.N."/>
            <person name="Kourtchenko O."/>
            <person name="Godhe A."/>
            <person name="Clarke A.K."/>
        </authorList>
    </citation>
    <scope>NUCLEOTIDE SEQUENCE [LARGE SCALE GENOMIC DNA]</scope>
    <source>
        <strain evidence="6 7">SMR5</strain>
    </source>
</reference>
<dbReference type="SUPFAM" id="SSF55073">
    <property type="entry name" value="Nucleotide cyclase"/>
    <property type="match status" value="1"/>
</dbReference>
<dbReference type="PROSITE" id="PS50887">
    <property type="entry name" value="GGDEF"/>
    <property type="match status" value="1"/>
</dbReference>
<dbReference type="Proteomes" id="UP000193100">
    <property type="component" value="Chromosome"/>
</dbReference>